<accession>A0ABV9SWC7</accession>
<reference evidence="3" key="1">
    <citation type="journal article" date="2019" name="Int. J. Syst. Evol. Microbiol.">
        <title>The Global Catalogue of Microorganisms (GCM) 10K type strain sequencing project: providing services to taxonomists for standard genome sequencing and annotation.</title>
        <authorList>
            <consortium name="The Broad Institute Genomics Platform"/>
            <consortium name="The Broad Institute Genome Sequencing Center for Infectious Disease"/>
            <person name="Wu L."/>
            <person name="Ma J."/>
        </authorList>
    </citation>
    <scope>NUCLEOTIDE SEQUENCE [LARGE SCALE GENOMIC DNA]</scope>
    <source>
        <strain evidence="3">CGMCC 4.7466</strain>
    </source>
</reference>
<evidence type="ECO:0000313" key="2">
    <source>
        <dbReference type="EMBL" id="MFC4870663.1"/>
    </source>
</evidence>
<dbReference type="PANTHER" id="PTHR38011:SF11">
    <property type="entry name" value="2,5-DIAMINO-6-RIBOSYLAMINO-4(3H)-PYRIMIDINONE 5'-PHOSPHATE REDUCTASE"/>
    <property type="match status" value="1"/>
</dbReference>
<dbReference type="Gene3D" id="3.40.430.10">
    <property type="entry name" value="Dihydrofolate Reductase, subunit A"/>
    <property type="match status" value="1"/>
</dbReference>
<dbReference type="PANTHER" id="PTHR38011">
    <property type="entry name" value="DIHYDROFOLATE REDUCTASE FAMILY PROTEIN (AFU_ORTHOLOGUE AFUA_8G06820)"/>
    <property type="match status" value="1"/>
</dbReference>
<dbReference type="SUPFAM" id="SSF53597">
    <property type="entry name" value="Dihydrofolate reductase-like"/>
    <property type="match status" value="1"/>
</dbReference>
<feature type="domain" description="Bacterial bifunctional deaminase-reductase C-terminal" evidence="1">
    <location>
        <begin position="7"/>
        <end position="176"/>
    </location>
</feature>
<evidence type="ECO:0000313" key="3">
    <source>
        <dbReference type="Proteomes" id="UP001595818"/>
    </source>
</evidence>
<comment type="caution">
    <text evidence="2">The sequence shown here is derived from an EMBL/GenBank/DDBJ whole genome shotgun (WGS) entry which is preliminary data.</text>
</comment>
<dbReference type="EMBL" id="JBHSJJ010000002">
    <property type="protein sequence ID" value="MFC4870663.1"/>
    <property type="molecule type" value="Genomic_DNA"/>
</dbReference>
<gene>
    <name evidence="2" type="ORF">ACFPFU_03125</name>
</gene>
<proteinExistence type="predicted"/>
<dbReference type="Pfam" id="PF01872">
    <property type="entry name" value="RibD_C"/>
    <property type="match status" value="1"/>
</dbReference>
<dbReference type="InterPro" id="IPR024072">
    <property type="entry name" value="DHFR-like_dom_sf"/>
</dbReference>
<keyword evidence="3" id="KW-1185">Reference proteome</keyword>
<dbReference type="RefSeq" id="WP_377061417.1">
    <property type="nucleotide sequence ID" value="NZ_JBHSJJ010000002.1"/>
</dbReference>
<dbReference type="InterPro" id="IPR050765">
    <property type="entry name" value="Riboflavin_Biosynth_HTPR"/>
</dbReference>
<dbReference type="InterPro" id="IPR002734">
    <property type="entry name" value="RibDG_C"/>
</dbReference>
<name>A0ABV9SWC7_9BACT</name>
<organism evidence="2 3">
    <name type="scientific">Negadavirga shengliensis</name>
    <dbReference type="NCBI Taxonomy" id="1389218"/>
    <lineage>
        <taxon>Bacteria</taxon>
        <taxon>Pseudomonadati</taxon>
        <taxon>Bacteroidota</taxon>
        <taxon>Cytophagia</taxon>
        <taxon>Cytophagales</taxon>
        <taxon>Cyclobacteriaceae</taxon>
        <taxon>Negadavirga</taxon>
    </lineage>
</organism>
<dbReference type="Proteomes" id="UP001595818">
    <property type="component" value="Unassembled WGS sequence"/>
</dbReference>
<sequence length="186" mass="21311">MTENAFKITIHMVSSLDGIIAKKDNSVSWFETSDYYEKGIAEPAAEEFLKTIDCYVMGSRTYEHALELSRSYGWAYGNVPTIVVTHRKLSIVRPNIEIYSGDLNKLVNERLKPNYRNVWIVGGAMLIKEFIRLNLAHEIRQSILPVILGEGIPFYGHIGQEQALHLKDVTAYKRGMVELCYEIRKQ</sequence>
<protein>
    <submittedName>
        <fullName evidence="2">Dihydrofolate reductase family protein</fullName>
    </submittedName>
</protein>
<evidence type="ECO:0000259" key="1">
    <source>
        <dbReference type="Pfam" id="PF01872"/>
    </source>
</evidence>